<proteinExistence type="inferred from homology"/>
<evidence type="ECO:0000313" key="10">
    <source>
        <dbReference type="EMBL" id="QTH19912.1"/>
    </source>
</evidence>
<name>A0A975CYX4_9SPHN</name>
<keyword evidence="3" id="KW-0813">Transport</keyword>
<evidence type="ECO:0000256" key="4">
    <source>
        <dbReference type="ARBA" id="ARBA00022729"/>
    </source>
</evidence>
<evidence type="ECO:0000313" key="11">
    <source>
        <dbReference type="Proteomes" id="UP000664914"/>
    </source>
</evidence>
<dbReference type="SUPFAM" id="SSF50969">
    <property type="entry name" value="YVTN repeat-like/Quinoprotein amine dehydrogenase"/>
    <property type="match status" value="1"/>
</dbReference>
<evidence type="ECO:0000256" key="8">
    <source>
        <dbReference type="PIRSR" id="PIRSR609451-50"/>
    </source>
</evidence>
<evidence type="ECO:0000256" key="3">
    <source>
        <dbReference type="ARBA" id="ARBA00022448"/>
    </source>
</evidence>
<dbReference type="Pfam" id="PF06433">
    <property type="entry name" value="Me-amine-dh_H"/>
    <property type="match status" value="1"/>
</dbReference>
<sequence length="385" mass="41889">MKTFTAPAVLRFAALCLATAAPALAQLQPEELTKESLAETMQPHWVWLNDISFDRMLDGRAYLVDADSGQMLGMISSGYGHGILMLAEDGKTFAVPSTFLARGTRGERTDVVTFYKTSDLTPGAEPVIPAKRYNGMPFQSVSPVMPGGRFGLVYNFTPEQSVTVIDMQAQKMVGEYATSGCSLIYPTGPSKFFLICGDGALQSATLDAEGKVTLGKTSKKLFADDDPVTEKGVWTGSQWLFFTYSGKVHVIDHSKDVPAIARSWSLTTPAEKDWRPGALQAAAYHRGTGRLYVLMHQGGPNTHKDPGTEIWVYDVAKQTRIERIALETPALSVAVSQDDKPLLYTTMMGETDLKVRDALTGKLIRKIDGFGPTMTIIQPAPVPGK</sequence>
<dbReference type="GO" id="GO:0042597">
    <property type="term" value="C:periplasmic space"/>
    <property type="evidence" value="ECO:0007669"/>
    <property type="project" value="UniProtKB-SubCell"/>
</dbReference>
<dbReference type="OMA" id="VNINGCI"/>
<dbReference type="GO" id="GO:0030058">
    <property type="term" value="F:aliphatic amine dehydrogenase activity"/>
    <property type="evidence" value="ECO:0007669"/>
    <property type="project" value="InterPro"/>
</dbReference>
<feature type="chain" id="PRO_5037685997" evidence="9">
    <location>
        <begin position="26"/>
        <end position="385"/>
    </location>
</feature>
<accession>A0A975CYX4</accession>
<organism evidence="10 11">
    <name type="scientific">Rhizorhabdus wittichii</name>
    <dbReference type="NCBI Taxonomy" id="160791"/>
    <lineage>
        <taxon>Bacteria</taxon>
        <taxon>Pseudomonadati</taxon>
        <taxon>Pseudomonadota</taxon>
        <taxon>Alphaproteobacteria</taxon>
        <taxon>Sphingomonadales</taxon>
        <taxon>Sphingomonadaceae</taxon>
        <taxon>Rhizorhabdus</taxon>
    </lineage>
</organism>
<evidence type="ECO:0000256" key="2">
    <source>
        <dbReference type="ARBA" id="ARBA00010548"/>
    </source>
</evidence>
<reference evidence="10" key="2">
    <citation type="submission" date="2021-04" db="EMBL/GenBank/DDBJ databases">
        <title>Isolation and genomic analysis of the ibuprofen-degrading bacterium Sphingomonas strain MPO218.</title>
        <authorList>
            <person name="Aulestia M."/>
            <person name="Flores A."/>
            <person name="Mangas E.L."/>
            <person name="Perez-Pulido A.J."/>
            <person name="Santero E."/>
            <person name="Camacho E.M."/>
        </authorList>
    </citation>
    <scope>NUCLEOTIDE SEQUENCE</scope>
    <source>
        <strain evidence="10">MPO218</strain>
    </source>
</reference>
<evidence type="ECO:0000256" key="1">
    <source>
        <dbReference type="ARBA" id="ARBA00004418"/>
    </source>
</evidence>
<keyword evidence="6" id="KW-0249">Electron transport</keyword>
<comment type="subcellular location">
    <subcellularLocation>
        <location evidence="1">Periplasm</location>
    </subcellularLocation>
</comment>
<dbReference type="RefSeq" id="WP_012049444.1">
    <property type="nucleotide sequence ID" value="NZ_CP059319.1"/>
</dbReference>
<dbReference type="AlphaFoldDB" id="A0A975CYX4"/>
<gene>
    <name evidence="10" type="ORF">HRJ34_16240</name>
</gene>
<dbReference type="EMBL" id="CP059319">
    <property type="protein sequence ID" value="QTH19912.1"/>
    <property type="molecule type" value="Genomic_DNA"/>
</dbReference>
<dbReference type="InterPro" id="IPR015943">
    <property type="entry name" value="WD40/YVTN_repeat-like_dom_sf"/>
</dbReference>
<comment type="similarity">
    <text evidence="2">Belongs to the aromatic amine dehydrogenase heavy chain family.</text>
</comment>
<feature type="signal peptide" evidence="9">
    <location>
        <begin position="1"/>
        <end position="25"/>
    </location>
</feature>
<keyword evidence="4 9" id="KW-0732">Signal</keyword>
<keyword evidence="5" id="KW-0574">Periplasm</keyword>
<keyword evidence="7" id="KW-0560">Oxidoreductase</keyword>
<evidence type="ECO:0000256" key="6">
    <source>
        <dbReference type="ARBA" id="ARBA00022982"/>
    </source>
</evidence>
<feature type="disulfide bond" evidence="8">
    <location>
        <begin position="181"/>
        <end position="196"/>
    </location>
</feature>
<dbReference type="InterPro" id="IPR011044">
    <property type="entry name" value="Quino_amine_DH_bsu"/>
</dbReference>
<dbReference type="Gene3D" id="2.130.10.10">
    <property type="entry name" value="YVTN repeat-like/Quinoprotein amine dehydrogenase"/>
    <property type="match status" value="1"/>
</dbReference>
<reference evidence="10" key="1">
    <citation type="submission" date="2020-07" db="EMBL/GenBank/DDBJ databases">
        <authorList>
            <person name="Camacho E."/>
        </authorList>
    </citation>
    <scope>NUCLEOTIDE SEQUENCE</scope>
    <source>
        <strain evidence="10">MPO218</strain>
    </source>
</reference>
<dbReference type="Proteomes" id="UP000664914">
    <property type="component" value="Chromosome"/>
</dbReference>
<evidence type="ECO:0000256" key="7">
    <source>
        <dbReference type="ARBA" id="ARBA00023002"/>
    </source>
</evidence>
<evidence type="ECO:0000256" key="5">
    <source>
        <dbReference type="ARBA" id="ARBA00022764"/>
    </source>
</evidence>
<dbReference type="InterPro" id="IPR009451">
    <property type="entry name" value="Metamine_DH_Hvc"/>
</dbReference>
<keyword evidence="8" id="KW-1015">Disulfide bond</keyword>
<evidence type="ECO:0000256" key="9">
    <source>
        <dbReference type="SAM" id="SignalP"/>
    </source>
</evidence>
<protein>
    <submittedName>
        <fullName evidence="10">Amine dehydrogenase</fullName>
    </submittedName>
</protein>